<dbReference type="RefSeq" id="WP_380583153.1">
    <property type="nucleotide sequence ID" value="NZ_JBHSQJ010000049.1"/>
</dbReference>
<evidence type="ECO:0000256" key="10">
    <source>
        <dbReference type="SAM" id="Phobius"/>
    </source>
</evidence>
<comment type="caution">
    <text evidence="11">The sequence shown here is derived from an EMBL/GenBank/DDBJ whole genome shotgun (WGS) entry which is preliminary data.</text>
</comment>
<dbReference type="InterPro" id="IPR019823">
    <property type="entry name" value="Mechanosensitive_channel_CS"/>
</dbReference>
<dbReference type="PRINTS" id="PR01264">
    <property type="entry name" value="MECHCHANNEL"/>
</dbReference>
<keyword evidence="3" id="KW-0813">Transport</keyword>
<dbReference type="InterPro" id="IPR001185">
    <property type="entry name" value="MS_channel"/>
</dbReference>
<keyword evidence="6 10" id="KW-1133">Transmembrane helix</keyword>
<evidence type="ECO:0000256" key="1">
    <source>
        <dbReference type="ARBA" id="ARBA00004651"/>
    </source>
</evidence>
<reference evidence="12" key="1">
    <citation type="journal article" date="2019" name="Int. J. Syst. Evol. Microbiol.">
        <title>The Global Catalogue of Microorganisms (GCM) 10K type strain sequencing project: providing services to taxonomists for standard genome sequencing and annotation.</title>
        <authorList>
            <consortium name="The Broad Institute Genomics Platform"/>
            <consortium name="The Broad Institute Genome Sequencing Center for Infectious Disease"/>
            <person name="Wu L."/>
            <person name="Ma J."/>
        </authorList>
    </citation>
    <scope>NUCLEOTIDE SEQUENCE [LARGE SCALE GENOMIC DNA]</scope>
    <source>
        <strain evidence="12">JCM 4816</strain>
    </source>
</reference>
<dbReference type="PANTHER" id="PTHR30266:SF2">
    <property type="entry name" value="LARGE-CONDUCTANCE MECHANOSENSITIVE CHANNEL"/>
    <property type="match status" value="1"/>
</dbReference>
<keyword evidence="7" id="KW-0406">Ion transport</keyword>
<evidence type="ECO:0000313" key="12">
    <source>
        <dbReference type="Proteomes" id="UP001596174"/>
    </source>
</evidence>
<evidence type="ECO:0000313" key="11">
    <source>
        <dbReference type="EMBL" id="MFC5908154.1"/>
    </source>
</evidence>
<feature type="transmembrane region" description="Helical" evidence="10">
    <location>
        <begin position="65"/>
        <end position="89"/>
    </location>
</feature>
<dbReference type="Gene3D" id="1.10.1200.120">
    <property type="entry name" value="Large-conductance mechanosensitive channel, MscL, domain 1"/>
    <property type="match status" value="1"/>
</dbReference>
<dbReference type="Proteomes" id="UP001596174">
    <property type="component" value="Unassembled WGS sequence"/>
</dbReference>
<protein>
    <submittedName>
        <fullName evidence="11">Large conductance mechanosensitive channel protein MscL</fullName>
    </submittedName>
</protein>
<keyword evidence="8 10" id="KW-0472">Membrane</keyword>
<dbReference type="InterPro" id="IPR037673">
    <property type="entry name" value="MSC/AndL"/>
</dbReference>
<evidence type="ECO:0000256" key="4">
    <source>
        <dbReference type="ARBA" id="ARBA00022475"/>
    </source>
</evidence>
<dbReference type="SUPFAM" id="SSF81330">
    <property type="entry name" value="Gated mechanosensitive channel"/>
    <property type="match status" value="1"/>
</dbReference>
<organism evidence="11 12">
    <name type="scientific">Streptacidiphilus monticola</name>
    <dbReference type="NCBI Taxonomy" id="2161674"/>
    <lineage>
        <taxon>Bacteria</taxon>
        <taxon>Bacillati</taxon>
        <taxon>Actinomycetota</taxon>
        <taxon>Actinomycetes</taxon>
        <taxon>Kitasatosporales</taxon>
        <taxon>Streptomycetaceae</taxon>
        <taxon>Streptacidiphilus</taxon>
    </lineage>
</organism>
<dbReference type="InterPro" id="IPR036019">
    <property type="entry name" value="MscL_channel"/>
</dbReference>
<dbReference type="NCBIfam" id="TIGR00220">
    <property type="entry name" value="mscL"/>
    <property type="match status" value="1"/>
</dbReference>
<evidence type="ECO:0000256" key="7">
    <source>
        <dbReference type="ARBA" id="ARBA00023065"/>
    </source>
</evidence>
<evidence type="ECO:0000256" key="9">
    <source>
        <dbReference type="ARBA" id="ARBA00023303"/>
    </source>
</evidence>
<evidence type="ECO:0000256" key="5">
    <source>
        <dbReference type="ARBA" id="ARBA00022692"/>
    </source>
</evidence>
<gene>
    <name evidence="11" type="primary">mscL</name>
    <name evidence="11" type="ORF">ACFP3V_13135</name>
</gene>
<proteinExistence type="inferred from homology"/>
<dbReference type="PROSITE" id="PS01327">
    <property type="entry name" value="MSCL"/>
    <property type="match status" value="1"/>
</dbReference>
<keyword evidence="5 10" id="KW-0812">Transmembrane</keyword>
<comment type="similarity">
    <text evidence="2">Belongs to the MscL family.</text>
</comment>
<dbReference type="PANTHER" id="PTHR30266">
    <property type="entry name" value="MECHANOSENSITIVE CHANNEL MSCL"/>
    <property type="match status" value="1"/>
</dbReference>
<sequence>MKGFRSFLLRGNVVDLAVGIVIGAAFTAVVNGFVTAFLTPIVGLITKSTGDYSKKSFTVNHVTFPYGTLVAAAISFVLIAAVVYFCVVLPVNKLHARFTPAAEPSAPKKDCPECLSSIPAQATRCAFCTAQVPVAVLPKQ</sequence>
<evidence type="ECO:0000256" key="3">
    <source>
        <dbReference type="ARBA" id="ARBA00022448"/>
    </source>
</evidence>
<keyword evidence="12" id="KW-1185">Reference proteome</keyword>
<keyword evidence="9" id="KW-0407">Ion channel</keyword>
<evidence type="ECO:0000256" key="8">
    <source>
        <dbReference type="ARBA" id="ARBA00023136"/>
    </source>
</evidence>
<keyword evidence="4" id="KW-1003">Cell membrane</keyword>
<name>A0ABW1G0T6_9ACTN</name>
<feature type="transmembrane region" description="Helical" evidence="10">
    <location>
        <begin position="12"/>
        <end position="45"/>
    </location>
</feature>
<accession>A0ABW1G0T6</accession>
<dbReference type="Pfam" id="PF01741">
    <property type="entry name" value="MscL"/>
    <property type="match status" value="1"/>
</dbReference>
<comment type="subcellular location">
    <subcellularLocation>
        <location evidence="1">Cell membrane</location>
        <topology evidence="1">Multi-pass membrane protein</topology>
    </subcellularLocation>
</comment>
<evidence type="ECO:0000256" key="2">
    <source>
        <dbReference type="ARBA" id="ARBA00007254"/>
    </source>
</evidence>
<evidence type="ECO:0000256" key="6">
    <source>
        <dbReference type="ARBA" id="ARBA00022989"/>
    </source>
</evidence>
<dbReference type="EMBL" id="JBHSQJ010000049">
    <property type="protein sequence ID" value="MFC5908154.1"/>
    <property type="molecule type" value="Genomic_DNA"/>
</dbReference>